<feature type="transmembrane region" description="Helical" evidence="1">
    <location>
        <begin position="76"/>
        <end position="98"/>
    </location>
</feature>
<gene>
    <name evidence="2" type="ORF">NT6N_04840</name>
</gene>
<accession>A0AAT9FHL3</accession>
<organism evidence="2">
    <name type="scientific">Oceaniferula spumae</name>
    <dbReference type="NCBI Taxonomy" id="2979115"/>
    <lineage>
        <taxon>Bacteria</taxon>
        <taxon>Pseudomonadati</taxon>
        <taxon>Verrucomicrobiota</taxon>
        <taxon>Verrucomicrobiia</taxon>
        <taxon>Verrucomicrobiales</taxon>
        <taxon>Verrucomicrobiaceae</taxon>
        <taxon>Oceaniferula</taxon>
    </lineage>
</organism>
<dbReference type="EMBL" id="AP026866">
    <property type="protein sequence ID" value="BDS05444.1"/>
    <property type="molecule type" value="Genomic_DNA"/>
</dbReference>
<evidence type="ECO:0000256" key="1">
    <source>
        <dbReference type="SAM" id="Phobius"/>
    </source>
</evidence>
<protein>
    <recommendedName>
        <fullName evidence="3">DUF4234 domain-containing protein</fullName>
    </recommendedName>
</protein>
<evidence type="ECO:0000313" key="2">
    <source>
        <dbReference type="EMBL" id="BDS05444.1"/>
    </source>
</evidence>
<reference evidence="2" key="1">
    <citation type="submission" date="2024-07" db="EMBL/GenBank/DDBJ databases">
        <title>Complete genome sequence of Verrucomicrobiaceae bacterium NT6N.</title>
        <authorList>
            <person name="Huang C."/>
            <person name="Takami H."/>
            <person name="Hamasaki K."/>
        </authorList>
    </citation>
    <scope>NUCLEOTIDE SEQUENCE</scope>
    <source>
        <strain evidence="2">NT6N</strain>
    </source>
</reference>
<dbReference type="KEGG" id="osu:NT6N_04840"/>
<name>A0AAT9FHL3_9BACT</name>
<proteinExistence type="predicted"/>
<dbReference type="InterPro" id="IPR035287">
    <property type="entry name" value="DUF5362"/>
</dbReference>
<sequence length="163" mass="18379">MNEDPYSPPSDKPVDDTMIDPWTAAKPVEPTDAPDLVVEHLRCTRPWVKFCSLAGYITAGFSVAIALFTMRKMLGHFSLLHVLLLGSFYFILAVLFIIPSLRLSRYERSITRLVVSNQIEDLEQAIAHQRTFWKLMGIMILIMLVLYLVTIAISAIVLLSGKV</sequence>
<dbReference type="Pfam" id="PF17319">
    <property type="entry name" value="DUF5362"/>
    <property type="match status" value="1"/>
</dbReference>
<keyword evidence="1" id="KW-0812">Transmembrane</keyword>
<feature type="transmembrane region" description="Helical" evidence="1">
    <location>
        <begin position="138"/>
        <end position="159"/>
    </location>
</feature>
<dbReference type="AlphaFoldDB" id="A0AAT9FHL3"/>
<evidence type="ECO:0008006" key="3">
    <source>
        <dbReference type="Google" id="ProtNLM"/>
    </source>
</evidence>
<keyword evidence="1" id="KW-1133">Transmembrane helix</keyword>
<keyword evidence="1" id="KW-0472">Membrane</keyword>
<feature type="transmembrane region" description="Helical" evidence="1">
    <location>
        <begin position="50"/>
        <end position="70"/>
    </location>
</feature>